<dbReference type="InterPro" id="IPR041489">
    <property type="entry name" value="PDZ_6"/>
</dbReference>
<dbReference type="AlphaFoldDB" id="A0A2S0KFE8"/>
<evidence type="ECO:0000256" key="11">
    <source>
        <dbReference type="ARBA" id="ARBA00023136"/>
    </source>
</evidence>
<dbReference type="GO" id="GO:0006508">
    <property type="term" value="P:proteolysis"/>
    <property type="evidence" value="ECO:0007669"/>
    <property type="project" value="UniProtKB-KW"/>
</dbReference>
<dbReference type="PANTHER" id="PTHR42837:SF2">
    <property type="entry name" value="MEMBRANE METALLOPROTEASE ARASP2, CHLOROPLASTIC-RELATED"/>
    <property type="match status" value="1"/>
</dbReference>
<dbReference type="InterPro" id="IPR004387">
    <property type="entry name" value="Pept_M50_Zn"/>
</dbReference>
<name>A0A2S0KFE8_9ACTN</name>
<evidence type="ECO:0000256" key="6">
    <source>
        <dbReference type="ARBA" id="ARBA00022692"/>
    </source>
</evidence>
<dbReference type="GO" id="GO:0016020">
    <property type="term" value="C:membrane"/>
    <property type="evidence" value="ECO:0007669"/>
    <property type="project" value="UniProtKB-SubCell"/>
</dbReference>
<dbReference type="SUPFAM" id="SSF50156">
    <property type="entry name" value="PDZ domain-like"/>
    <property type="match status" value="1"/>
</dbReference>
<comment type="similarity">
    <text evidence="3">Belongs to the peptidase M50B family.</text>
</comment>
<dbReference type="SMART" id="SM00228">
    <property type="entry name" value="PDZ"/>
    <property type="match status" value="1"/>
</dbReference>
<evidence type="ECO:0000256" key="14">
    <source>
        <dbReference type="SAM" id="Phobius"/>
    </source>
</evidence>
<dbReference type="Proteomes" id="UP000239814">
    <property type="component" value="Chromosome"/>
</dbReference>
<gene>
    <name evidence="16" type="ORF">C6V83_09050</name>
</gene>
<feature type="transmembrane region" description="Helical" evidence="14">
    <location>
        <begin position="385"/>
        <end position="406"/>
    </location>
</feature>
<evidence type="ECO:0000256" key="9">
    <source>
        <dbReference type="ARBA" id="ARBA00022989"/>
    </source>
</evidence>
<keyword evidence="9 14" id="KW-1133">Transmembrane helix</keyword>
<keyword evidence="11 14" id="KW-0472">Membrane</keyword>
<keyword evidence="7" id="KW-0378">Hydrolase</keyword>
<evidence type="ECO:0000256" key="1">
    <source>
        <dbReference type="ARBA" id="ARBA00001947"/>
    </source>
</evidence>
<evidence type="ECO:0000313" key="17">
    <source>
        <dbReference type="Proteomes" id="UP000239814"/>
    </source>
</evidence>
<keyword evidence="17" id="KW-1185">Reference proteome</keyword>
<keyword evidence="8" id="KW-0862">Zinc</keyword>
<sequence>MSFVLGVVLFALALLISIAWHECGHMWAAQATGMKVRRYFVGFGPTLWSTRRTSTRKGLTAGDETEYGVKAIPLGGFCDIAGMTPHEDLTDADRERAMYRQPTWKRLVVLFAGPAQNFLLGFVLVILVGLTWGLPILGDKPVYATEISCVAPSTDANGKPVDCTGPAPAAAAGLRSGDQILAVDGQTVSGSSDLIGKVQQSDGQVQLTVERDGARQELTVPVTQVQRMTRNPDETLSPVTVGAIGVGLDQQNVREYGPAGIWAGAASFTGDMFVETWNALVSLPSKVGKLWTAVTGGERAIDTPVSVWGASVIGGDAVDRGYWDVFFLLLISVNFFLGAFNLVPLLPLDGGHMAVAIYEKARNSVRRLFGKTAAGPVDYFKLLPLTYGVVAVMAAFMVLTLTADIINPIKVF</sequence>
<dbReference type="InterPro" id="IPR036034">
    <property type="entry name" value="PDZ_sf"/>
</dbReference>
<dbReference type="Gene3D" id="2.30.42.10">
    <property type="match status" value="1"/>
</dbReference>
<dbReference type="Pfam" id="PF17820">
    <property type="entry name" value="PDZ_6"/>
    <property type="match status" value="1"/>
</dbReference>
<dbReference type="InterPro" id="IPR008915">
    <property type="entry name" value="Peptidase_M50"/>
</dbReference>
<dbReference type="PROSITE" id="PS50106">
    <property type="entry name" value="PDZ"/>
    <property type="match status" value="1"/>
</dbReference>
<accession>A0A2S0KFE8</accession>
<dbReference type="CDD" id="cd06163">
    <property type="entry name" value="S2P-M50_PDZ_RseP-like"/>
    <property type="match status" value="1"/>
</dbReference>
<dbReference type="GO" id="GO:0004222">
    <property type="term" value="F:metalloendopeptidase activity"/>
    <property type="evidence" value="ECO:0007669"/>
    <property type="project" value="InterPro"/>
</dbReference>
<dbReference type="OrthoDB" id="9782003at2"/>
<evidence type="ECO:0000256" key="2">
    <source>
        <dbReference type="ARBA" id="ARBA00004141"/>
    </source>
</evidence>
<evidence type="ECO:0000256" key="4">
    <source>
        <dbReference type="ARBA" id="ARBA00019897"/>
    </source>
</evidence>
<protein>
    <recommendedName>
        <fullName evidence="4">Zinc metalloprotease Rip1</fullName>
    </recommendedName>
    <alternativeName>
        <fullName evidence="12">S2P endopeptidase</fullName>
    </alternativeName>
    <alternativeName>
        <fullName evidence="13">Site-2-type intramembrane protease</fullName>
    </alternativeName>
</protein>
<dbReference type="RefSeq" id="WP_105942127.1">
    <property type="nucleotide sequence ID" value="NZ_CP027433.1"/>
</dbReference>
<dbReference type="PANTHER" id="PTHR42837">
    <property type="entry name" value="REGULATOR OF SIGMA-E PROTEASE RSEP"/>
    <property type="match status" value="1"/>
</dbReference>
<organism evidence="16 17">
    <name type="scientific">Gordonia iterans</name>
    <dbReference type="NCBI Taxonomy" id="1004901"/>
    <lineage>
        <taxon>Bacteria</taxon>
        <taxon>Bacillati</taxon>
        <taxon>Actinomycetota</taxon>
        <taxon>Actinomycetes</taxon>
        <taxon>Mycobacteriales</taxon>
        <taxon>Gordoniaceae</taxon>
        <taxon>Gordonia</taxon>
    </lineage>
</organism>
<proteinExistence type="inferred from homology"/>
<keyword evidence="10 16" id="KW-0482">Metalloprotease</keyword>
<feature type="transmembrane region" description="Helical" evidence="14">
    <location>
        <begin position="325"/>
        <end position="343"/>
    </location>
</feature>
<evidence type="ECO:0000256" key="10">
    <source>
        <dbReference type="ARBA" id="ARBA00023049"/>
    </source>
</evidence>
<evidence type="ECO:0000313" key="16">
    <source>
        <dbReference type="EMBL" id="AVM00399.1"/>
    </source>
</evidence>
<evidence type="ECO:0000259" key="15">
    <source>
        <dbReference type="PROSITE" id="PS50106"/>
    </source>
</evidence>
<comment type="subcellular location">
    <subcellularLocation>
        <location evidence="2">Membrane</location>
        <topology evidence="2">Multi-pass membrane protein</topology>
    </subcellularLocation>
</comment>
<keyword evidence="5 16" id="KW-0645">Protease</keyword>
<evidence type="ECO:0000256" key="7">
    <source>
        <dbReference type="ARBA" id="ARBA00022801"/>
    </source>
</evidence>
<dbReference type="KEGG" id="git:C6V83_09050"/>
<evidence type="ECO:0000256" key="8">
    <source>
        <dbReference type="ARBA" id="ARBA00022833"/>
    </source>
</evidence>
<dbReference type="InterPro" id="IPR001478">
    <property type="entry name" value="PDZ"/>
</dbReference>
<feature type="transmembrane region" description="Helical" evidence="14">
    <location>
        <begin position="118"/>
        <end position="137"/>
    </location>
</feature>
<comment type="cofactor">
    <cofactor evidence="1">
        <name>Zn(2+)</name>
        <dbReference type="ChEBI" id="CHEBI:29105"/>
    </cofactor>
</comment>
<dbReference type="EMBL" id="CP027433">
    <property type="protein sequence ID" value="AVM00399.1"/>
    <property type="molecule type" value="Genomic_DNA"/>
</dbReference>
<evidence type="ECO:0000256" key="5">
    <source>
        <dbReference type="ARBA" id="ARBA00022670"/>
    </source>
</evidence>
<evidence type="ECO:0000256" key="13">
    <source>
        <dbReference type="ARBA" id="ARBA00033476"/>
    </source>
</evidence>
<reference evidence="16 17" key="1">
    <citation type="submission" date="2018-03" db="EMBL/GenBank/DDBJ databases">
        <title>Characteristics and genome of n-alkane degrading marine bacteria Gordonia iterans isolated from crude oil contaminated in Tae-an, South Korea.</title>
        <authorList>
            <person name="Lee S.-S."/>
            <person name="Kim H."/>
        </authorList>
    </citation>
    <scope>NUCLEOTIDE SEQUENCE [LARGE SCALE GENOMIC DNA]</scope>
    <source>
        <strain evidence="16 17">Co17</strain>
    </source>
</reference>
<evidence type="ECO:0000256" key="3">
    <source>
        <dbReference type="ARBA" id="ARBA00007931"/>
    </source>
</evidence>
<keyword evidence="6 14" id="KW-0812">Transmembrane</keyword>
<evidence type="ECO:0000256" key="12">
    <source>
        <dbReference type="ARBA" id="ARBA00032214"/>
    </source>
</evidence>
<feature type="domain" description="PDZ" evidence="15">
    <location>
        <begin position="165"/>
        <end position="213"/>
    </location>
</feature>
<dbReference type="Pfam" id="PF02163">
    <property type="entry name" value="Peptidase_M50"/>
    <property type="match status" value="1"/>
</dbReference>